<proteinExistence type="predicted"/>
<keyword evidence="3" id="KW-1185">Reference proteome</keyword>
<dbReference type="Pfam" id="PF00903">
    <property type="entry name" value="Glyoxalase"/>
    <property type="match status" value="1"/>
</dbReference>
<dbReference type="InterPro" id="IPR037523">
    <property type="entry name" value="VOC_core"/>
</dbReference>
<dbReference type="InterPro" id="IPR004360">
    <property type="entry name" value="Glyas_Fos-R_dOase_dom"/>
</dbReference>
<gene>
    <name evidence="2" type="ORF">PGLA_15840</name>
</gene>
<dbReference type="Proteomes" id="UP000076967">
    <property type="component" value="Unassembled WGS sequence"/>
</dbReference>
<comment type="caution">
    <text evidence="2">The sequence shown here is derived from an EMBL/GenBank/DDBJ whole genome shotgun (WGS) entry which is preliminary data.</text>
</comment>
<dbReference type="RefSeq" id="WP_068534384.1">
    <property type="nucleotide sequence ID" value="NZ_LVJH01000027.1"/>
</dbReference>
<reference evidence="2 3" key="1">
    <citation type="submission" date="2016-03" db="EMBL/GenBank/DDBJ databases">
        <title>Draft genome sequence of Paenibacillus glacialis DSM 22343.</title>
        <authorList>
            <person name="Shin S.-K."/>
            <person name="Yi H."/>
        </authorList>
    </citation>
    <scope>NUCLEOTIDE SEQUENCE [LARGE SCALE GENOMIC DNA]</scope>
    <source>
        <strain evidence="2 3">DSM 22343</strain>
    </source>
</reference>
<dbReference type="AlphaFoldDB" id="A0A168K9L1"/>
<evidence type="ECO:0000313" key="3">
    <source>
        <dbReference type="Proteomes" id="UP000076967"/>
    </source>
</evidence>
<dbReference type="EMBL" id="LVJH01000027">
    <property type="protein sequence ID" value="OAB41739.1"/>
    <property type="molecule type" value="Genomic_DNA"/>
</dbReference>
<protein>
    <recommendedName>
        <fullName evidence="1">VOC domain-containing protein</fullName>
    </recommendedName>
</protein>
<evidence type="ECO:0000259" key="1">
    <source>
        <dbReference type="PROSITE" id="PS51819"/>
    </source>
</evidence>
<sequence>MIKGFHHAQITIPPGTEEGIDHLRTKAHLAYEVDDLVQIEEKLKNNGIEIISAIPISGFERFEFRDPFGN</sequence>
<dbReference type="OrthoDB" id="9813630at2"/>
<dbReference type="STRING" id="494026.PGLA_15840"/>
<evidence type="ECO:0000313" key="2">
    <source>
        <dbReference type="EMBL" id="OAB41739.1"/>
    </source>
</evidence>
<accession>A0A168K9L1</accession>
<dbReference type="SUPFAM" id="SSF54593">
    <property type="entry name" value="Glyoxalase/Bleomycin resistance protein/Dihydroxybiphenyl dioxygenase"/>
    <property type="match status" value="1"/>
</dbReference>
<organism evidence="2 3">
    <name type="scientific">Paenibacillus glacialis</name>
    <dbReference type="NCBI Taxonomy" id="494026"/>
    <lineage>
        <taxon>Bacteria</taxon>
        <taxon>Bacillati</taxon>
        <taxon>Bacillota</taxon>
        <taxon>Bacilli</taxon>
        <taxon>Bacillales</taxon>
        <taxon>Paenibacillaceae</taxon>
        <taxon>Paenibacillus</taxon>
    </lineage>
</organism>
<dbReference type="PROSITE" id="PS51819">
    <property type="entry name" value="VOC"/>
    <property type="match status" value="1"/>
</dbReference>
<dbReference type="Gene3D" id="3.10.180.10">
    <property type="entry name" value="2,3-Dihydroxybiphenyl 1,2-Dioxygenase, domain 1"/>
    <property type="match status" value="1"/>
</dbReference>
<dbReference type="InterPro" id="IPR029068">
    <property type="entry name" value="Glyas_Bleomycin-R_OHBP_Dase"/>
</dbReference>
<feature type="domain" description="VOC" evidence="1">
    <location>
        <begin position="1"/>
        <end position="70"/>
    </location>
</feature>
<name>A0A168K9L1_9BACL</name>